<dbReference type="InterPro" id="IPR017907">
    <property type="entry name" value="Znf_RING_CS"/>
</dbReference>
<evidence type="ECO:0000259" key="7">
    <source>
        <dbReference type="PROSITE" id="PS50188"/>
    </source>
</evidence>
<keyword evidence="9" id="KW-1185">Reference proteome</keyword>
<dbReference type="Gene3D" id="3.30.40.10">
    <property type="entry name" value="Zinc/RING finger domain, C3HC4 (zinc finger)"/>
    <property type="match status" value="1"/>
</dbReference>
<dbReference type="PROSITE" id="PS50119">
    <property type="entry name" value="ZF_BBOX"/>
    <property type="match status" value="1"/>
</dbReference>
<dbReference type="InterPro" id="IPR003879">
    <property type="entry name" value="Butyrophylin_SPRY"/>
</dbReference>
<dbReference type="SMART" id="SM00336">
    <property type="entry name" value="BBOX"/>
    <property type="match status" value="1"/>
</dbReference>
<dbReference type="SUPFAM" id="SSF57850">
    <property type="entry name" value="RING/U-box"/>
    <property type="match status" value="1"/>
</dbReference>
<dbReference type="InterPro" id="IPR006574">
    <property type="entry name" value="PRY"/>
</dbReference>
<dbReference type="CDD" id="cd19769">
    <property type="entry name" value="Bbox2_TRIM16-like"/>
    <property type="match status" value="1"/>
</dbReference>
<dbReference type="Gene3D" id="3.30.160.60">
    <property type="entry name" value="Classic Zinc Finger"/>
    <property type="match status" value="1"/>
</dbReference>
<evidence type="ECO:0000259" key="5">
    <source>
        <dbReference type="PROSITE" id="PS50089"/>
    </source>
</evidence>
<gene>
    <name evidence="8" type="ORF">AALO_G00095200</name>
</gene>
<evidence type="ECO:0000313" key="9">
    <source>
        <dbReference type="Proteomes" id="UP000823561"/>
    </source>
</evidence>
<evidence type="ECO:0000256" key="3">
    <source>
        <dbReference type="ARBA" id="ARBA00022833"/>
    </source>
</evidence>
<dbReference type="PROSITE" id="PS50089">
    <property type="entry name" value="ZF_RING_2"/>
    <property type="match status" value="1"/>
</dbReference>
<dbReference type="EMBL" id="JADWDJ010000007">
    <property type="protein sequence ID" value="KAG5278101.1"/>
    <property type="molecule type" value="Genomic_DNA"/>
</dbReference>
<dbReference type="SUPFAM" id="SSF49899">
    <property type="entry name" value="Concanavalin A-like lectins/glucanases"/>
    <property type="match status" value="1"/>
</dbReference>
<keyword evidence="2 4" id="KW-0863">Zinc-finger</keyword>
<dbReference type="SMART" id="SM00589">
    <property type="entry name" value="PRY"/>
    <property type="match status" value="1"/>
</dbReference>
<accession>A0AAV6GWA3</accession>
<dbReference type="Gene3D" id="2.60.120.920">
    <property type="match status" value="1"/>
</dbReference>
<dbReference type="Proteomes" id="UP000823561">
    <property type="component" value="Chromosome 7"/>
</dbReference>
<evidence type="ECO:0000256" key="2">
    <source>
        <dbReference type="ARBA" id="ARBA00022771"/>
    </source>
</evidence>
<dbReference type="InterPro" id="IPR027370">
    <property type="entry name" value="Znf-RING_euk"/>
</dbReference>
<organism evidence="8 9">
    <name type="scientific">Alosa alosa</name>
    <name type="common">allis shad</name>
    <dbReference type="NCBI Taxonomy" id="278164"/>
    <lineage>
        <taxon>Eukaryota</taxon>
        <taxon>Metazoa</taxon>
        <taxon>Chordata</taxon>
        <taxon>Craniata</taxon>
        <taxon>Vertebrata</taxon>
        <taxon>Euteleostomi</taxon>
        <taxon>Actinopterygii</taxon>
        <taxon>Neopterygii</taxon>
        <taxon>Teleostei</taxon>
        <taxon>Clupei</taxon>
        <taxon>Clupeiformes</taxon>
        <taxon>Clupeoidei</taxon>
        <taxon>Clupeidae</taxon>
        <taxon>Alosa</taxon>
    </lineage>
</organism>
<feature type="domain" description="B box-type" evidence="6">
    <location>
        <begin position="133"/>
        <end position="173"/>
    </location>
</feature>
<reference evidence="8" key="1">
    <citation type="submission" date="2020-10" db="EMBL/GenBank/DDBJ databases">
        <title>Chromosome-scale genome assembly of the Allis shad, Alosa alosa.</title>
        <authorList>
            <person name="Margot Z."/>
            <person name="Christophe K."/>
            <person name="Cabau C."/>
            <person name="Louis A."/>
            <person name="Berthelot C."/>
            <person name="Parey E."/>
            <person name="Roest Crollius H."/>
            <person name="Montfort J."/>
            <person name="Robinson-Rechavi M."/>
            <person name="Bucao C."/>
            <person name="Bouchez O."/>
            <person name="Gislard M."/>
            <person name="Lluch J."/>
            <person name="Milhes M."/>
            <person name="Lampietro C."/>
            <person name="Lopez Roques C."/>
            <person name="Donnadieu C."/>
            <person name="Braasch I."/>
            <person name="Desvignes T."/>
            <person name="Postlethwait J."/>
            <person name="Bobe J."/>
            <person name="Guiguen Y."/>
        </authorList>
    </citation>
    <scope>NUCLEOTIDE SEQUENCE</scope>
    <source>
        <strain evidence="8">M-15738</strain>
        <tissue evidence="8">Blood</tissue>
    </source>
</reference>
<dbReference type="PROSITE" id="PS00518">
    <property type="entry name" value="ZF_RING_1"/>
    <property type="match status" value="1"/>
</dbReference>
<dbReference type="InterPro" id="IPR000315">
    <property type="entry name" value="Znf_B-box"/>
</dbReference>
<dbReference type="Pfam" id="PF13765">
    <property type="entry name" value="PRY"/>
    <property type="match status" value="1"/>
</dbReference>
<dbReference type="InterPro" id="IPR001870">
    <property type="entry name" value="B30.2/SPRY"/>
</dbReference>
<keyword evidence="3" id="KW-0862">Zinc</keyword>
<dbReference type="AlphaFoldDB" id="A0AAV6GWA3"/>
<protein>
    <submittedName>
        <fullName evidence="8">Uncharacterized protein</fullName>
    </submittedName>
</protein>
<evidence type="ECO:0000313" key="8">
    <source>
        <dbReference type="EMBL" id="KAG5278101.1"/>
    </source>
</evidence>
<sequence>MRVGYQHFHLQLIYNGPVGFERIEGVVMASLEDELSCPVCRELFSDPLLLCCGHSFCRSCLEESWRERGREERRCPLCRHQNQNSRGFVAPNLALKNLCEAFSKDREPTDDLNNLTDVLQVNREHQLLGPRSRSQGVCPEHSQRLQLYCQDDEQLVCVECVSQLHHSHTFSSVGKAADQRRDTIRSIMRTLADQLDIDKILCGETLGHVKAQAAETETQIKEEFEKLHQFLRREEEMRIAALREEEERKRWRLMEKIGEMDEAAATLERRAELVELEMGADDVTFLQTYKDMEQRVRASVLDHTLDAGALIDVSKHMGNVRFRVWERMRRIAPYYPVVLDPNTAHRFLHLSEDLSRVWDSGTRADVPENPERFYEYEEVLGSEGFCSGRRGWEVEVGGAEIWIVGVAEESCERKGKCKTVPDEGFWVIHHRDGR</sequence>
<comment type="caution">
    <text evidence="8">The sequence shown here is derived from an EMBL/GenBank/DDBJ whole genome shotgun (WGS) entry which is preliminary data.</text>
</comment>
<dbReference type="Pfam" id="PF13445">
    <property type="entry name" value="zf-RING_UBOX"/>
    <property type="match status" value="1"/>
</dbReference>
<feature type="domain" description="RING-type" evidence="5">
    <location>
        <begin position="37"/>
        <end position="79"/>
    </location>
</feature>
<dbReference type="PRINTS" id="PR01407">
    <property type="entry name" value="BUTYPHLNCDUF"/>
</dbReference>
<evidence type="ECO:0000256" key="4">
    <source>
        <dbReference type="PROSITE-ProRule" id="PRU00024"/>
    </source>
</evidence>
<dbReference type="SUPFAM" id="SSF57845">
    <property type="entry name" value="B-box zinc-binding domain"/>
    <property type="match status" value="1"/>
</dbReference>
<dbReference type="PANTHER" id="PTHR24103">
    <property type="entry name" value="E3 UBIQUITIN-PROTEIN LIGASE TRIM"/>
    <property type="match status" value="1"/>
</dbReference>
<dbReference type="InterPro" id="IPR043136">
    <property type="entry name" value="B30.2/SPRY_sf"/>
</dbReference>
<feature type="domain" description="B30.2/SPRY" evidence="7">
    <location>
        <begin position="317"/>
        <end position="434"/>
    </location>
</feature>
<dbReference type="GO" id="GO:0008270">
    <property type="term" value="F:zinc ion binding"/>
    <property type="evidence" value="ECO:0007669"/>
    <property type="project" value="UniProtKB-KW"/>
</dbReference>
<dbReference type="InterPro" id="IPR013320">
    <property type="entry name" value="ConA-like_dom_sf"/>
</dbReference>
<dbReference type="InterPro" id="IPR013083">
    <property type="entry name" value="Znf_RING/FYVE/PHD"/>
</dbReference>
<proteinExistence type="predicted"/>
<evidence type="ECO:0000256" key="1">
    <source>
        <dbReference type="ARBA" id="ARBA00022723"/>
    </source>
</evidence>
<dbReference type="SMART" id="SM00184">
    <property type="entry name" value="RING"/>
    <property type="match status" value="1"/>
</dbReference>
<dbReference type="Pfam" id="PF00643">
    <property type="entry name" value="zf-B_box"/>
    <property type="match status" value="1"/>
</dbReference>
<name>A0AAV6GWA3_9TELE</name>
<evidence type="ECO:0000259" key="6">
    <source>
        <dbReference type="PROSITE" id="PS50119"/>
    </source>
</evidence>
<keyword evidence="1" id="KW-0479">Metal-binding</keyword>
<dbReference type="InterPro" id="IPR001841">
    <property type="entry name" value="Znf_RING"/>
</dbReference>
<dbReference type="PROSITE" id="PS50188">
    <property type="entry name" value="B302_SPRY"/>
    <property type="match status" value="1"/>
</dbReference>
<dbReference type="InterPro" id="IPR050143">
    <property type="entry name" value="TRIM/RBCC"/>
</dbReference>